<dbReference type="RefSeq" id="WP_196397223.1">
    <property type="nucleotide sequence ID" value="NZ_JADNYM010000016.1"/>
</dbReference>
<evidence type="ECO:0000313" key="5">
    <source>
        <dbReference type="Proteomes" id="UP000655366"/>
    </source>
</evidence>
<dbReference type="Proteomes" id="UP000655366">
    <property type="component" value="Unassembled WGS sequence"/>
</dbReference>
<dbReference type="InterPro" id="IPR003775">
    <property type="entry name" value="Flagellar_assembly_factor_FliW"/>
</dbReference>
<accession>A0A931G5T6</accession>
<keyword evidence="5" id="KW-1185">Reference proteome</keyword>
<evidence type="ECO:0000313" key="4">
    <source>
        <dbReference type="EMBL" id="MBG0740278.1"/>
    </source>
</evidence>
<dbReference type="AlphaFoldDB" id="A0A931G5T6"/>
<dbReference type="GO" id="GO:0006417">
    <property type="term" value="P:regulation of translation"/>
    <property type="evidence" value="ECO:0007669"/>
    <property type="project" value="UniProtKB-KW"/>
</dbReference>
<proteinExistence type="predicted"/>
<reference evidence="4 5" key="1">
    <citation type="submission" date="2020-11" db="EMBL/GenBank/DDBJ databases">
        <title>Arthrobacter antarcticus sp. nov., isolated from Antarctic Soil.</title>
        <authorList>
            <person name="Li J."/>
        </authorList>
    </citation>
    <scope>NUCLEOTIDE SEQUENCE [LARGE SCALE GENOMIC DNA]</scope>
    <source>
        <strain evidence="4 5">Z1-20</strain>
    </source>
</reference>
<evidence type="ECO:0000256" key="1">
    <source>
        <dbReference type="ARBA" id="ARBA00022490"/>
    </source>
</evidence>
<organism evidence="4 5">
    <name type="scientific">Arthrobacter terrae</name>
    <dbReference type="NCBI Taxonomy" id="2935737"/>
    <lineage>
        <taxon>Bacteria</taxon>
        <taxon>Bacillati</taxon>
        <taxon>Actinomycetota</taxon>
        <taxon>Actinomycetes</taxon>
        <taxon>Micrococcales</taxon>
        <taxon>Micrococcaceae</taxon>
        <taxon>Arthrobacter</taxon>
    </lineage>
</organism>
<dbReference type="GO" id="GO:0044780">
    <property type="term" value="P:bacterial-type flagellum assembly"/>
    <property type="evidence" value="ECO:0007669"/>
    <property type="project" value="InterPro"/>
</dbReference>
<keyword evidence="4" id="KW-0966">Cell projection</keyword>
<gene>
    <name evidence="4" type="ORF">IV500_12895</name>
</gene>
<dbReference type="PANTHER" id="PTHR39190">
    <property type="entry name" value="FLAGELLAR ASSEMBLY FACTOR FLIW"/>
    <property type="match status" value="1"/>
</dbReference>
<comment type="caution">
    <text evidence="4">The sequence shown here is derived from an EMBL/GenBank/DDBJ whole genome shotgun (WGS) entry which is preliminary data.</text>
</comment>
<keyword evidence="1" id="KW-0963">Cytoplasm</keyword>
<keyword evidence="3" id="KW-0810">Translation regulation</keyword>
<keyword evidence="4" id="KW-0282">Flagellum</keyword>
<evidence type="ECO:0000256" key="3">
    <source>
        <dbReference type="ARBA" id="ARBA00022845"/>
    </source>
</evidence>
<dbReference type="EMBL" id="JADNYM010000016">
    <property type="protein sequence ID" value="MBG0740278.1"/>
    <property type="molecule type" value="Genomic_DNA"/>
</dbReference>
<dbReference type="SUPFAM" id="SSF141457">
    <property type="entry name" value="BH3618-like"/>
    <property type="match status" value="1"/>
</dbReference>
<dbReference type="PANTHER" id="PTHR39190:SF1">
    <property type="entry name" value="FLAGELLAR ASSEMBLY FACTOR FLIW"/>
    <property type="match status" value="1"/>
</dbReference>
<keyword evidence="4" id="KW-0969">Cilium</keyword>
<dbReference type="Pfam" id="PF02623">
    <property type="entry name" value="FliW"/>
    <property type="match status" value="1"/>
</dbReference>
<keyword evidence="2" id="KW-1005">Bacterial flagellum biogenesis</keyword>
<evidence type="ECO:0000256" key="2">
    <source>
        <dbReference type="ARBA" id="ARBA00022795"/>
    </source>
</evidence>
<dbReference type="Gene3D" id="2.30.290.10">
    <property type="entry name" value="BH3618-like"/>
    <property type="match status" value="1"/>
</dbReference>
<name>A0A931G5T6_9MICC</name>
<sequence>MTATLVFIAPPPGLEPLVDFALDAVADADGLYTMQSIGGTQRRLYVLDAAVYLPDYAPLLSDEQCTALGLETPEQAQVLVVANFAQGTTTVNLMAPIIVNTTTYRCAQVILDGQGWPLRGDLAELTSS</sequence>
<dbReference type="InterPro" id="IPR024046">
    <property type="entry name" value="Flagellar_assmbl_FliW_dom_sf"/>
</dbReference>
<protein>
    <submittedName>
        <fullName evidence="4">Flagellar assembly protein FliW</fullName>
    </submittedName>
</protein>